<evidence type="ECO:0000313" key="2">
    <source>
        <dbReference type="Proteomes" id="UP000474758"/>
    </source>
</evidence>
<proteinExistence type="predicted"/>
<evidence type="ECO:0008006" key="3">
    <source>
        <dbReference type="Google" id="ProtNLM"/>
    </source>
</evidence>
<sequence>MRFTFDVEQRFEYGRNVDLAVPADGSSAISATTLTFGILSETPLDRFAFTASGALVIENSPSTTGTEVEFDRPEVTVAYTREIPDALFGVTGRYLRGDVADLTDDLADADAVGTQIDYGATITYEALRTSPVSIFVVGTYDATEYENTVDPGLIGSDTLGLTLGSRLRFSEVLTGTLSLGSTREVEDSGVVTDTTTTTAGLDFLLPTGTASAVLTFDTGDTEDRTTLELSRSYDFPSAVLVARIGATNSDLGGTDVIGGLDLTQELPDGEVTLSVARAVSYDAAAAETTVDTSLALAWERSINAQSSMLLDFSWEVSDAPSERVEETEVGATYSRLVAERATLDVGLRYRTRDDAGGRATSPLVFLALGQSF</sequence>
<evidence type="ECO:0000313" key="1">
    <source>
        <dbReference type="EMBL" id="NGQ92212.1"/>
    </source>
</evidence>
<dbReference type="AlphaFoldDB" id="A0A6M1U0Q8"/>
<dbReference type="RefSeq" id="WP_165051633.1">
    <property type="nucleotide sequence ID" value="NZ_JAALFE010000015.1"/>
</dbReference>
<keyword evidence="2" id="KW-1185">Reference proteome</keyword>
<organism evidence="1 2">
    <name type="scientific">Paragemmobacter kunshanensis</name>
    <dbReference type="NCBI Taxonomy" id="2583234"/>
    <lineage>
        <taxon>Bacteria</taxon>
        <taxon>Pseudomonadati</taxon>
        <taxon>Pseudomonadota</taxon>
        <taxon>Alphaproteobacteria</taxon>
        <taxon>Rhodobacterales</taxon>
        <taxon>Paracoccaceae</taxon>
        <taxon>Paragemmobacter</taxon>
    </lineage>
</organism>
<name>A0A6M1U0Q8_9RHOB</name>
<dbReference type="EMBL" id="JAALFE010000015">
    <property type="protein sequence ID" value="NGQ92212.1"/>
    <property type="molecule type" value="Genomic_DNA"/>
</dbReference>
<dbReference type="Proteomes" id="UP000474758">
    <property type="component" value="Unassembled WGS sequence"/>
</dbReference>
<accession>A0A6M1U0Q8</accession>
<comment type="caution">
    <text evidence="1">The sequence shown here is derived from an EMBL/GenBank/DDBJ whole genome shotgun (WGS) entry which is preliminary data.</text>
</comment>
<reference evidence="1 2" key="1">
    <citation type="submission" date="2020-02" db="EMBL/GenBank/DDBJ databases">
        <title>Rhodobacter translucens sp. nov., a novel bacterium isolated from activated sludge.</title>
        <authorList>
            <person name="Liu J."/>
        </authorList>
    </citation>
    <scope>NUCLEOTIDE SEQUENCE [LARGE SCALE GENOMIC DNA]</scope>
    <source>
        <strain evidence="1 2">HX-7-19</strain>
    </source>
</reference>
<protein>
    <recommendedName>
        <fullName evidence="3">Outer membrane beta-barrel protein</fullName>
    </recommendedName>
</protein>
<gene>
    <name evidence="1" type="ORF">G5V65_15045</name>
</gene>